<evidence type="ECO:0000256" key="6">
    <source>
        <dbReference type="ARBA" id="ARBA00023136"/>
    </source>
</evidence>
<feature type="transmembrane region" description="Helical" evidence="9">
    <location>
        <begin position="291"/>
        <end position="314"/>
    </location>
</feature>
<evidence type="ECO:0000313" key="10">
    <source>
        <dbReference type="EMBL" id="ADY46395.1"/>
    </source>
</evidence>
<proteinExistence type="evidence at transcript level"/>
<dbReference type="PANTHER" id="PTHR43829">
    <property type="entry name" value="AQUAPORIN OR AQUAGLYCEROPORIN RELATED"/>
    <property type="match status" value="1"/>
</dbReference>
<dbReference type="PRINTS" id="PR00783">
    <property type="entry name" value="MINTRINSICP"/>
</dbReference>
<evidence type="ECO:0000256" key="2">
    <source>
        <dbReference type="ARBA" id="ARBA00006175"/>
    </source>
</evidence>
<evidence type="ECO:0000256" key="3">
    <source>
        <dbReference type="ARBA" id="ARBA00022448"/>
    </source>
</evidence>
<feature type="transmembrane region" description="Helical" evidence="9">
    <location>
        <begin position="242"/>
        <end position="262"/>
    </location>
</feature>
<dbReference type="EMBL" id="JI173728">
    <property type="protein sequence ID" value="ADY46395.1"/>
    <property type="molecule type" value="mRNA"/>
</dbReference>
<evidence type="ECO:0000256" key="9">
    <source>
        <dbReference type="SAM" id="Phobius"/>
    </source>
</evidence>
<comment type="function">
    <text evidence="7">Aquaglyceroporin that may modulate the water content and osmolytes during anhydrobiosis.</text>
</comment>
<keyword evidence="6 9" id="KW-0472">Membrane</keyword>
<feature type="transmembrane region" description="Helical" evidence="9">
    <location>
        <begin position="72"/>
        <end position="94"/>
    </location>
</feature>
<dbReference type="GO" id="GO:0016323">
    <property type="term" value="C:basolateral plasma membrane"/>
    <property type="evidence" value="ECO:0007669"/>
    <property type="project" value="TreeGrafter"/>
</dbReference>
<dbReference type="InterPro" id="IPR050363">
    <property type="entry name" value="MIP/Aquaporin"/>
</dbReference>
<dbReference type="NCBIfam" id="TIGR00861">
    <property type="entry name" value="MIP"/>
    <property type="match status" value="1"/>
</dbReference>
<dbReference type="PANTHER" id="PTHR43829:SF5">
    <property type="entry name" value="AQUAPORIN-9"/>
    <property type="match status" value="1"/>
</dbReference>
<accession>F1L8E1</accession>
<name>F1L8E1_ASCSU</name>
<dbReference type="SUPFAM" id="SSF81338">
    <property type="entry name" value="Aquaporin-like"/>
    <property type="match status" value="1"/>
</dbReference>
<dbReference type="InterPro" id="IPR023271">
    <property type="entry name" value="Aquaporin-like"/>
</dbReference>
<protein>
    <submittedName>
        <fullName evidence="10">Aquaporin-3</fullName>
    </submittedName>
</protein>
<dbReference type="Pfam" id="PF00230">
    <property type="entry name" value="MIP"/>
    <property type="match status" value="1"/>
</dbReference>
<evidence type="ECO:0000256" key="5">
    <source>
        <dbReference type="ARBA" id="ARBA00022989"/>
    </source>
</evidence>
<sequence length="349" mass="38815">MMNSKEMLKKRKFELVNAVLMKQKEAQPEVVEGTSDDEIAEAKRALYLSEAKSEMDSPLEKCRQALQIKSQVIVNCLSELYATCLLLFIGIGIVCQFDLSHKSLNTWIQINIGWGFAITFCVYTISKTSGGHLNPAISLMFYTFGKLPLLHVLYYSIAQTVGAFIGTALAYSVYYDQIWHALGAARIAVGPNATATLFTSMPPEHVSNVIAFYDQFVGTGFLALFVAVIVDKRNEIPVGIHPLLVGFVIAMIGMAFGMNVGYPINPARDFAPRVFAALIGYGTEMFTYHNYYFWIPVVAPFFGTVFAAWSYYLFVGFHIVDRHPSAVYLKDIKDDNGDSVPLKKNSDLA</sequence>
<feature type="transmembrane region" description="Helical" evidence="9">
    <location>
        <begin position="106"/>
        <end position="126"/>
    </location>
</feature>
<organism evidence="10">
    <name type="scientific">Ascaris suum</name>
    <name type="common">Pig roundworm</name>
    <name type="synonym">Ascaris lumbricoides</name>
    <dbReference type="NCBI Taxonomy" id="6253"/>
    <lineage>
        <taxon>Eukaryota</taxon>
        <taxon>Metazoa</taxon>
        <taxon>Ecdysozoa</taxon>
        <taxon>Nematoda</taxon>
        <taxon>Chromadorea</taxon>
        <taxon>Rhabditida</taxon>
        <taxon>Spirurina</taxon>
        <taxon>Ascaridomorpha</taxon>
        <taxon>Ascaridoidea</taxon>
        <taxon>Ascarididae</taxon>
        <taxon>Ascaris</taxon>
    </lineage>
</organism>
<dbReference type="Gene3D" id="1.20.1080.10">
    <property type="entry name" value="Glycerol uptake facilitator protein"/>
    <property type="match status" value="1"/>
</dbReference>
<keyword evidence="4 8" id="KW-0812">Transmembrane</keyword>
<keyword evidence="5 9" id="KW-1133">Transmembrane helix</keyword>
<comment type="similarity">
    <text evidence="2 8">Belongs to the MIP/aquaporin (TC 1.A.8) family.</text>
</comment>
<evidence type="ECO:0000256" key="4">
    <source>
        <dbReference type="ARBA" id="ARBA00022692"/>
    </source>
</evidence>
<dbReference type="CDD" id="cd00333">
    <property type="entry name" value="MIP"/>
    <property type="match status" value="1"/>
</dbReference>
<dbReference type="GO" id="GO:0015250">
    <property type="term" value="F:water channel activity"/>
    <property type="evidence" value="ECO:0007669"/>
    <property type="project" value="TreeGrafter"/>
</dbReference>
<keyword evidence="3 8" id="KW-0813">Transport</keyword>
<comment type="subcellular location">
    <subcellularLocation>
        <location evidence="1">Membrane</location>
        <topology evidence="1">Multi-pass membrane protein</topology>
    </subcellularLocation>
</comment>
<evidence type="ECO:0000256" key="7">
    <source>
        <dbReference type="ARBA" id="ARBA00045280"/>
    </source>
</evidence>
<dbReference type="GO" id="GO:0015254">
    <property type="term" value="F:glycerol channel activity"/>
    <property type="evidence" value="ECO:0007669"/>
    <property type="project" value="TreeGrafter"/>
</dbReference>
<reference evidence="10" key="1">
    <citation type="journal article" date="2011" name="Genome Res.">
        <title>Deep small RNA sequencing from the nematode Ascaris reveals conservation, functional diversification, and novel developmental profiles.</title>
        <authorList>
            <person name="Wang J."/>
            <person name="Czech B."/>
            <person name="Crunk A."/>
            <person name="Wallace A."/>
            <person name="Mitreva M."/>
            <person name="Hannon G.J."/>
            <person name="Davis R.E."/>
        </authorList>
    </citation>
    <scope>NUCLEOTIDE SEQUENCE</scope>
</reference>
<feature type="transmembrane region" description="Helical" evidence="9">
    <location>
        <begin position="147"/>
        <end position="174"/>
    </location>
</feature>
<dbReference type="AlphaFoldDB" id="F1L8E1"/>
<feature type="transmembrane region" description="Helical" evidence="9">
    <location>
        <begin position="210"/>
        <end position="230"/>
    </location>
</feature>
<dbReference type="InterPro" id="IPR000425">
    <property type="entry name" value="MIP"/>
</dbReference>
<evidence type="ECO:0000256" key="1">
    <source>
        <dbReference type="ARBA" id="ARBA00004141"/>
    </source>
</evidence>
<evidence type="ECO:0000256" key="8">
    <source>
        <dbReference type="RuleBase" id="RU000477"/>
    </source>
</evidence>